<evidence type="ECO:0000313" key="2">
    <source>
        <dbReference type="Proteomes" id="UP000595140"/>
    </source>
</evidence>
<protein>
    <submittedName>
        <fullName evidence="1">Uncharacterized protein</fullName>
    </submittedName>
</protein>
<reference evidence="1 2" key="1">
    <citation type="submission" date="2018-04" db="EMBL/GenBank/DDBJ databases">
        <authorList>
            <person name="Vogel A."/>
        </authorList>
    </citation>
    <scope>NUCLEOTIDE SEQUENCE [LARGE SCALE GENOMIC DNA]</scope>
</reference>
<sequence length="94" mass="10863">MGKKRKITDREDIAWPLRPAIVVAPWSFFSRPLPQLLNLLSMWLPESTDSVAQIRRLRRCSNPGRRRCSNLPPPLLRLAATAAQTRPNHHHNQH</sequence>
<proteinExistence type="predicted"/>
<accession>A0A484LKX3</accession>
<dbReference type="Proteomes" id="UP000595140">
    <property type="component" value="Unassembled WGS sequence"/>
</dbReference>
<keyword evidence="2" id="KW-1185">Reference proteome</keyword>
<organism evidence="1 2">
    <name type="scientific">Cuscuta campestris</name>
    <dbReference type="NCBI Taxonomy" id="132261"/>
    <lineage>
        <taxon>Eukaryota</taxon>
        <taxon>Viridiplantae</taxon>
        <taxon>Streptophyta</taxon>
        <taxon>Embryophyta</taxon>
        <taxon>Tracheophyta</taxon>
        <taxon>Spermatophyta</taxon>
        <taxon>Magnoliopsida</taxon>
        <taxon>eudicotyledons</taxon>
        <taxon>Gunneridae</taxon>
        <taxon>Pentapetalae</taxon>
        <taxon>asterids</taxon>
        <taxon>lamiids</taxon>
        <taxon>Solanales</taxon>
        <taxon>Convolvulaceae</taxon>
        <taxon>Cuscuteae</taxon>
        <taxon>Cuscuta</taxon>
        <taxon>Cuscuta subgen. Grammica</taxon>
        <taxon>Cuscuta sect. Cleistogrammica</taxon>
    </lineage>
</organism>
<evidence type="ECO:0000313" key="1">
    <source>
        <dbReference type="EMBL" id="VFQ77095.1"/>
    </source>
</evidence>
<name>A0A484LKX3_9ASTE</name>
<dbReference type="AlphaFoldDB" id="A0A484LKX3"/>
<dbReference type="EMBL" id="OOIL02001613">
    <property type="protein sequence ID" value="VFQ77095.1"/>
    <property type="molecule type" value="Genomic_DNA"/>
</dbReference>
<gene>
    <name evidence="1" type="ORF">CCAM_LOCUS18871</name>
</gene>